<protein>
    <submittedName>
        <fullName evidence="1">Uncharacterized protein</fullName>
    </submittedName>
</protein>
<evidence type="ECO:0000313" key="1">
    <source>
        <dbReference type="EMBL" id="MBI5248738.1"/>
    </source>
</evidence>
<comment type="caution">
    <text evidence="1">The sequence shown here is derived from an EMBL/GenBank/DDBJ whole genome shotgun (WGS) entry which is preliminary data.</text>
</comment>
<proteinExistence type="predicted"/>
<gene>
    <name evidence="1" type="ORF">HY912_04520</name>
</gene>
<evidence type="ECO:0000313" key="2">
    <source>
        <dbReference type="Proteomes" id="UP000807825"/>
    </source>
</evidence>
<reference evidence="1" key="1">
    <citation type="submission" date="2020-07" db="EMBL/GenBank/DDBJ databases">
        <title>Huge and variable diversity of episymbiotic CPR bacteria and DPANN archaea in groundwater ecosystems.</title>
        <authorList>
            <person name="He C.Y."/>
            <person name="Keren R."/>
            <person name="Whittaker M."/>
            <person name="Farag I.F."/>
            <person name="Doudna J."/>
            <person name="Cate J.H.D."/>
            <person name="Banfield J.F."/>
        </authorList>
    </citation>
    <scope>NUCLEOTIDE SEQUENCE</scope>
    <source>
        <strain evidence="1">NC_groundwater_1664_Pr3_B-0.1um_52_9</strain>
    </source>
</reference>
<name>A0A9D6UYP9_9BACT</name>
<accession>A0A9D6UYP9</accession>
<sequence length="233" mass="26006">MPTTQISLIREHTEKIKPPRALWVPFELGRPLGVPNDAMFQTKVLVAALRLLDEPTGPVLHDFTEEAPSLLKDSASGWACPLDLSTEAVDLTDMEQLRVAFGREFNEMRSWYELGVKRRGRTTFGVSGLDQESIRDFVIGFLDGSLPSNPREDLPLGLMLKLAADDLKTYYFEAATAQPGKVAPSGEVLADWFWQKTLAAKVLRAVKDSCMNSDDRMLKGVGERLLIPMKHSF</sequence>
<organism evidence="1 2">
    <name type="scientific">Desulfomonile tiedjei</name>
    <dbReference type="NCBI Taxonomy" id="2358"/>
    <lineage>
        <taxon>Bacteria</taxon>
        <taxon>Pseudomonadati</taxon>
        <taxon>Thermodesulfobacteriota</taxon>
        <taxon>Desulfomonilia</taxon>
        <taxon>Desulfomonilales</taxon>
        <taxon>Desulfomonilaceae</taxon>
        <taxon>Desulfomonile</taxon>
    </lineage>
</organism>
<dbReference type="AlphaFoldDB" id="A0A9D6UYP9"/>
<dbReference type="EMBL" id="JACRDE010000135">
    <property type="protein sequence ID" value="MBI5248738.1"/>
    <property type="molecule type" value="Genomic_DNA"/>
</dbReference>
<dbReference type="Proteomes" id="UP000807825">
    <property type="component" value="Unassembled WGS sequence"/>
</dbReference>